<reference evidence="3" key="1">
    <citation type="submission" date="2016-11" db="EMBL/GenBank/DDBJ databases">
        <title>Draft Genome Sequence of Marinobacter hydrocarbonoclasticus strain STW2, a polyaromatic aromatic hydrocarbon degrading and denitrifying bacterium from rhizosphere of Seagrass Enhalus acodoides.</title>
        <authorList>
            <person name="Ling J."/>
            <person name="Dong J."/>
        </authorList>
    </citation>
    <scope>NUCLEOTIDE SEQUENCE [LARGE SCALE GENOMIC DNA]</scope>
    <source>
        <strain evidence="3">STW2</strain>
    </source>
</reference>
<evidence type="ECO:0000259" key="2">
    <source>
        <dbReference type="Pfam" id="PF07007"/>
    </source>
</evidence>
<protein>
    <recommendedName>
        <fullName evidence="2">Lysozyme inhibitor LprI-like N-terminal domain-containing protein</fullName>
    </recommendedName>
</protein>
<dbReference type="EMBL" id="MPKY01000001">
    <property type="protein sequence ID" value="OJS99969.1"/>
    <property type="molecule type" value="Genomic_DNA"/>
</dbReference>
<dbReference type="Pfam" id="PF07007">
    <property type="entry name" value="LprI"/>
    <property type="match status" value="1"/>
</dbReference>
<accession>A0A1M2UX81</accession>
<dbReference type="PANTHER" id="PTHR39176">
    <property type="entry name" value="PERIPLASMIC PROTEIN-RELATED"/>
    <property type="match status" value="1"/>
</dbReference>
<evidence type="ECO:0000256" key="1">
    <source>
        <dbReference type="SAM" id="SignalP"/>
    </source>
</evidence>
<dbReference type="InterPro" id="IPR009739">
    <property type="entry name" value="LprI-like_N"/>
</dbReference>
<name>A0A1M2UX81_MARNT</name>
<dbReference type="OrthoDB" id="7340239at2"/>
<dbReference type="Gene3D" id="1.20.1270.180">
    <property type="match status" value="1"/>
</dbReference>
<dbReference type="RefSeq" id="WP_072676925.1">
    <property type="nucleotide sequence ID" value="NZ_MPKY01000001.1"/>
</dbReference>
<feature type="chain" id="PRO_5012905760" description="Lysozyme inhibitor LprI-like N-terminal domain-containing protein" evidence="1">
    <location>
        <begin position="19"/>
        <end position="122"/>
    </location>
</feature>
<evidence type="ECO:0000313" key="4">
    <source>
        <dbReference type="Proteomes" id="UP000183986"/>
    </source>
</evidence>
<sequence length="122" mass="14049">MKKLVFLFAVTISTTVLADDCDNPRDDFDGLYCLNKVYQEADRELNARYQELRGFLNSSEKSALKRTQLAWIDTRNSQCSFRRDGSFFVSLNCTTEMTVDRTNALEDRIRECRATGCQPSKL</sequence>
<proteinExistence type="predicted"/>
<comment type="caution">
    <text evidence="3">The sequence shown here is derived from an EMBL/GenBank/DDBJ whole genome shotgun (WGS) entry which is preliminary data.</text>
</comment>
<gene>
    <name evidence="3" type="ORF">BEE62_07600</name>
</gene>
<evidence type="ECO:0000313" key="3">
    <source>
        <dbReference type="EMBL" id="OJS99969.1"/>
    </source>
</evidence>
<feature type="domain" description="Lysozyme inhibitor LprI-like N-terminal" evidence="2">
    <location>
        <begin position="29"/>
        <end position="105"/>
    </location>
</feature>
<keyword evidence="1" id="KW-0732">Signal</keyword>
<organism evidence="3 4">
    <name type="scientific">Marinobacter nauticus</name>
    <name type="common">Marinobacter hydrocarbonoclasticus</name>
    <name type="synonym">Marinobacter aquaeolei</name>
    <dbReference type="NCBI Taxonomy" id="2743"/>
    <lineage>
        <taxon>Bacteria</taxon>
        <taxon>Pseudomonadati</taxon>
        <taxon>Pseudomonadota</taxon>
        <taxon>Gammaproteobacteria</taxon>
        <taxon>Pseudomonadales</taxon>
        <taxon>Marinobacteraceae</taxon>
        <taxon>Marinobacter</taxon>
    </lineage>
</organism>
<keyword evidence="4" id="KW-1185">Reference proteome</keyword>
<feature type="signal peptide" evidence="1">
    <location>
        <begin position="1"/>
        <end position="18"/>
    </location>
</feature>
<dbReference type="Proteomes" id="UP000183986">
    <property type="component" value="Unassembled WGS sequence"/>
</dbReference>
<dbReference type="PANTHER" id="PTHR39176:SF1">
    <property type="entry name" value="PERIPLASMIC PROTEIN"/>
    <property type="match status" value="1"/>
</dbReference>
<dbReference type="AlphaFoldDB" id="A0A1M2UX81"/>